<dbReference type="AlphaFoldDB" id="A0A8J3D178"/>
<keyword evidence="2" id="KW-1185">Reference proteome</keyword>
<accession>A0A8J3D178</accession>
<gene>
    <name evidence="1" type="ORF">GCM10007390_15090</name>
</gene>
<dbReference type="InterPro" id="IPR036278">
    <property type="entry name" value="Sialidase_sf"/>
</dbReference>
<dbReference type="Gene3D" id="2.120.10.10">
    <property type="match status" value="1"/>
</dbReference>
<name>A0A8J3D178_9BACT</name>
<dbReference type="EMBL" id="BMXF01000001">
    <property type="protein sequence ID" value="GHB62276.1"/>
    <property type="molecule type" value="Genomic_DNA"/>
</dbReference>
<dbReference type="SUPFAM" id="SSF50939">
    <property type="entry name" value="Sialidases"/>
    <property type="match status" value="1"/>
</dbReference>
<evidence type="ECO:0008006" key="3">
    <source>
        <dbReference type="Google" id="ProtNLM"/>
    </source>
</evidence>
<evidence type="ECO:0000313" key="2">
    <source>
        <dbReference type="Proteomes" id="UP000598271"/>
    </source>
</evidence>
<protein>
    <recommendedName>
        <fullName evidence="3">Exo-alpha-sialidase</fullName>
    </recommendedName>
</protein>
<dbReference type="Proteomes" id="UP000598271">
    <property type="component" value="Unassembled WGS sequence"/>
</dbReference>
<proteinExistence type="predicted"/>
<reference evidence="1 2" key="1">
    <citation type="journal article" date="2014" name="Int. J. Syst. Evol. Microbiol.">
        <title>Complete genome sequence of Corynebacterium casei LMG S-19264T (=DSM 44701T), isolated from a smear-ripened cheese.</title>
        <authorList>
            <consortium name="US DOE Joint Genome Institute (JGI-PGF)"/>
            <person name="Walter F."/>
            <person name="Albersmeier A."/>
            <person name="Kalinowski J."/>
            <person name="Ruckert C."/>
        </authorList>
    </citation>
    <scope>NUCLEOTIDE SEQUENCE [LARGE SCALE GENOMIC DNA]</scope>
    <source>
        <strain evidence="1 2">KCTC 12866</strain>
    </source>
</reference>
<evidence type="ECO:0000313" key="1">
    <source>
        <dbReference type="EMBL" id="GHB62276.1"/>
    </source>
</evidence>
<sequence length="405" mass="45677">MKKSRSSIHRKQVTQTMLLVILMIQAALNPLLAQQPNLSLPPGSVVAHQPASSKQYIGSPSLAVLPNGDYVASHDFFGPNSTEHTSAVSRIYRSTDKGKTWRQVSEIDGQFWSKLLVHQGSLYLFGTNRHHGNTIIRHSTDGGSTWTNPTDEKNGLLKAGEYHCAPVPFLVHDGRLWRAMEDAHGPPKVWGKRYSAFMMSIPLDADPMVAANWTSSNIMRYDSTYLDGNFNGWLEGNAVLGPDGAMWDVLRVDDRSTMEEKAAFVRISSDGKTATFDRDADFRPFPGGSKKFTIRYDPKSKLYWTLSNDIPEEVKAANQEKNPASIRNTLALFSSPDLKTWNFHKILLSHPDVTYHGFQYVDWLFSGKDILFLSRTAFDDGLDGAYRYHDANFLTFHKIKNFRKK</sequence>
<dbReference type="CDD" id="cd15482">
    <property type="entry name" value="Sialidase_non-viral"/>
    <property type="match status" value="1"/>
</dbReference>
<comment type="caution">
    <text evidence="1">The sequence shown here is derived from an EMBL/GenBank/DDBJ whole genome shotgun (WGS) entry which is preliminary data.</text>
</comment>
<organism evidence="1 2">
    <name type="scientific">Persicitalea jodogahamensis</name>
    <dbReference type="NCBI Taxonomy" id="402147"/>
    <lineage>
        <taxon>Bacteria</taxon>
        <taxon>Pseudomonadati</taxon>
        <taxon>Bacteroidota</taxon>
        <taxon>Cytophagia</taxon>
        <taxon>Cytophagales</taxon>
        <taxon>Spirosomataceae</taxon>
        <taxon>Persicitalea</taxon>
    </lineage>
</organism>